<dbReference type="EMBL" id="HBIE01013857">
    <property type="protein sequence ID" value="CAE0309325.1"/>
    <property type="molecule type" value="Transcribed_RNA"/>
</dbReference>
<dbReference type="InterPro" id="IPR002048">
    <property type="entry name" value="EF_hand_dom"/>
</dbReference>
<name>A0A7S3HZ88_9SPIT</name>
<organism evidence="3">
    <name type="scientific">Favella ehrenbergii</name>
    <dbReference type="NCBI Taxonomy" id="182087"/>
    <lineage>
        <taxon>Eukaryota</taxon>
        <taxon>Sar</taxon>
        <taxon>Alveolata</taxon>
        <taxon>Ciliophora</taxon>
        <taxon>Intramacronucleata</taxon>
        <taxon>Spirotrichea</taxon>
        <taxon>Choreotrichia</taxon>
        <taxon>Tintinnida</taxon>
        <taxon>Xystonellidae</taxon>
        <taxon>Favella</taxon>
    </lineage>
</organism>
<accession>A0A7S3HZ88</accession>
<reference evidence="3" key="1">
    <citation type="submission" date="2021-01" db="EMBL/GenBank/DDBJ databases">
        <authorList>
            <person name="Corre E."/>
            <person name="Pelletier E."/>
            <person name="Niang G."/>
            <person name="Scheremetjew M."/>
            <person name="Finn R."/>
            <person name="Kale V."/>
            <person name="Holt S."/>
            <person name="Cochrane G."/>
            <person name="Meng A."/>
            <person name="Brown T."/>
            <person name="Cohen L."/>
        </authorList>
    </citation>
    <scope>NUCLEOTIDE SEQUENCE</scope>
    <source>
        <strain evidence="3">Fehren 1</strain>
    </source>
</reference>
<evidence type="ECO:0000256" key="1">
    <source>
        <dbReference type="ARBA" id="ARBA00022837"/>
    </source>
</evidence>
<feature type="domain" description="EF-hand" evidence="2">
    <location>
        <begin position="69"/>
        <end position="104"/>
    </location>
</feature>
<dbReference type="SUPFAM" id="SSF47473">
    <property type="entry name" value="EF-hand"/>
    <property type="match status" value="1"/>
</dbReference>
<dbReference type="AlphaFoldDB" id="A0A7S3HZ88"/>
<protein>
    <recommendedName>
        <fullName evidence="2">EF-hand domain-containing protein</fullName>
    </recommendedName>
</protein>
<dbReference type="InterPro" id="IPR018247">
    <property type="entry name" value="EF_Hand_1_Ca_BS"/>
</dbReference>
<keyword evidence="1" id="KW-0106">Calcium</keyword>
<evidence type="ECO:0000313" key="3">
    <source>
        <dbReference type="EMBL" id="CAE0309325.1"/>
    </source>
</evidence>
<dbReference type="PROSITE" id="PS50222">
    <property type="entry name" value="EF_HAND_2"/>
    <property type="match status" value="1"/>
</dbReference>
<evidence type="ECO:0000259" key="2">
    <source>
        <dbReference type="PROSITE" id="PS50222"/>
    </source>
</evidence>
<dbReference type="InterPro" id="IPR011992">
    <property type="entry name" value="EF-hand-dom_pair"/>
</dbReference>
<gene>
    <name evidence="3" type="ORF">FEHR0123_LOCUS4239</name>
</gene>
<sequence>MDHEIHEVYRLFANDDQGVSPERLHQNMNSLLKLKHEFYSDGENQLGETPTSEQSPEIPIAQKPEVNEITLQEAKWLGEFYDIDQDGKLNLEEFAAIFMEKSQKFKKHYKL</sequence>
<dbReference type="Gene3D" id="1.10.238.10">
    <property type="entry name" value="EF-hand"/>
    <property type="match status" value="1"/>
</dbReference>
<dbReference type="GO" id="GO:0005509">
    <property type="term" value="F:calcium ion binding"/>
    <property type="evidence" value="ECO:0007669"/>
    <property type="project" value="InterPro"/>
</dbReference>
<dbReference type="PROSITE" id="PS00018">
    <property type="entry name" value="EF_HAND_1"/>
    <property type="match status" value="1"/>
</dbReference>
<proteinExistence type="predicted"/>